<comment type="caution">
    <text evidence="12">The sequence shown here is derived from an EMBL/GenBank/DDBJ whole genome shotgun (WGS) entry which is preliminary data.</text>
</comment>
<keyword evidence="13" id="KW-1185">Reference proteome</keyword>
<dbReference type="GO" id="GO:0005886">
    <property type="term" value="C:plasma membrane"/>
    <property type="evidence" value="ECO:0007669"/>
    <property type="project" value="UniProtKB-SubCell"/>
</dbReference>
<evidence type="ECO:0000256" key="11">
    <source>
        <dbReference type="SAM" id="Phobius"/>
    </source>
</evidence>
<dbReference type="PANTHER" id="PTHR21522">
    <property type="entry name" value="PROTON CHANNEL OTOP"/>
    <property type="match status" value="1"/>
</dbReference>
<dbReference type="Pfam" id="PF03189">
    <property type="entry name" value="Otopetrin"/>
    <property type="match status" value="1"/>
</dbReference>
<evidence type="ECO:0000256" key="6">
    <source>
        <dbReference type="ARBA" id="ARBA00022781"/>
    </source>
</evidence>
<feature type="transmembrane region" description="Helical" evidence="11">
    <location>
        <begin position="75"/>
        <end position="97"/>
    </location>
</feature>
<keyword evidence="5 11" id="KW-0812">Transmembrane</keyword>
<accession>A0A813RID9</accession>
<evidence type="ECO:0000256" key="9">
    <source>
        <dbReference type="ARBA" id="ARBA00023136"/>
    </source>
</evidence>
<keyword evidence="7 11" id="KW-1133">Transmembrane helix</keyword>
<evidence type="ECO:0000256" key="7">
    <source>
        <dbReference type="ARBA" id="ARBA00022989"/>
    </source>
</evidence>
<feature type="transmembrane region" description="Helical" evidence="11">
    <location>
        <begin position="397"/>
        <end position="417"/>
    </location>
</feature>
<feature type="transmembrane region" description="Helical" evidence="11">
    <location>
        <begin position="211"/>
        <end position="235"/>
    </location>
</feature>
<feature type="transmembrane region" description="Helical" evidence="11">
    <location>
        <begin position="247"/>
        <end position="269"/>
    </location>
</feature>
<dbReference type="AlphaFoldDB" id="A0A813RID9"/>
<gene>
    <name evidence="12" type="ORF">OXX778_LOCUS5639</name>
</gene>
<evidence type="ECO:0000256" key="3">
    <source>
        <dbReference type="ARBA" id="ARBA00022448"/>
    </source>
</evidence>
<organism evidence="12 13">
    <name type="scientific">Brachionus calyciflorus</name>
    <dbReference type="NCBI Taxonomy" id="104777"/>
    <lineage>
        <taxon>Eukaryota</taxon>
        <taxon>Metazoa</taxon>
        <taxon>Spiralia</taxon>
        <taxon>Gnathifera</taxon>
        <taxon>Rotifera</taxon>
        <taxon>Eurotatoria</taxon>
        <taxon>Monogononta</taxon>
        <taxon>Pseudotrocha</taxon>
        <taxon>Ploima</taxon>
        <taxon>Brachionidae</taxon>
        <taxon>Brachionus</taxon>
    </lineage>
</organism>
<dbReference type="PANTHER" id="PTHR21522:SF32">
    <property type="entry name" value="OTOPETRIN-2"/>
    <property type="match status" value="1"/>
</dbReference>
<evidence type="ECO:0000313" key="12">
    <source>
        <dbReference type="EMBL" id="CAF0784496.1"/>
    </source>
</evidence>
<keyword evidence="8" id="KW-0406">Ion transport</keyword>
<evidence type="ECO:0000256" key="10">
    <source>
        <dbReference type="ARBA" id="ARBA00023303"/>
    </source>
</evidence>
<comment type="similarity">
    <text evidence="2">Belongs to the otopetrin family.</text>
</comment>
<comment type="subcellular location">
    <subcellularLocation>
        <location evidence="1">Cell membrane</location>
        <topology evidence="1">Multi-pass membrane protein</topology>
    </subcellularLocation>
</comment>
<feature type="transmembrane region" description="Helical" evidence="11">
    <location>
        <begin position="36"/>
        <end position="55"/>
    </location>
</feature>
<keyword evidence="4" id="KW-1003">Cell membrane</keyword>
<dbReference type="EMBL" id="CAJNOC010000628">
    <property type="protein sequence ID" value="CAF0784496.1"/>
    <property type="molecule type" value="Genomic_DNA"/>
</dbReference>
<keyword evidence="9 11" id="KW-0472">Membrane</keyword>
<reference evidence="12" key="1">
    <citation type="submission" date="2021-02" db="EMBL/GenBank/DDBJ databases">
        <authorList>
            <person name="Nowell W R."/>
        </authorList>
    </citation>
    <scope>NUCLEOTIDE SEQUENCE</scope>
    <source>
        <strain evidence="12">Ploen Becks lab</strain>
    </source>
</reference>
<dbReference type="InterPro" id="IPR004878">
    <property type="entry name" value="Otopetrin"/>
</dbReference>
<feature type="transmembrane region" description="Helical" evidence="11">
    <location>
        <begin position="499"/>
        <end position="520"/>
    </location>
</feature>
<dbReference type="Proteomes" id="UP000663879">
    <property type="component" value="Unassembled WGS sequence"/>
</dbReference>
<evidence type="ECO:0000256" key="4">
    <source>
        <dbReference type="ARBA" id="ARBA00022475"/>
    </source>
</evidence>
<feature type="transmembrane region" description="Helical" evidence="11">
    <location>
        <begin position="423"/>
        <end position="449"/>
    </location>
</feature>
<proteinExistence type="inferred from homology"/>
<keyword evidence="3" id="KW-0813">Transport</keyword>
<evidence type="ECO:0000313" key="13">
    <source>
        <dbReference type="Proteomes" id="UP000663879"/>
    </source>
</evidence>
<name>A0A813RID9_9BILA</name>
<evidence type="ECO:0000256" key="8">
    <source>
        <dbReference type="ARBA" id="ARBA00023065"/>
    </source>
</evidence>
<dbReference type="OrthoDB" id="6429739at2759"/>
<evidence type="ECO:0000256" key="2">
    <source>
        <dbReference type="ARBA" id="ARBA00006513"/>
    </source>
</evidence>
<dbReference type="GO" id="GO:0015252">
    <property type="term" value="F:proton channel activity"/>
    <property type="evidence" value="ECO:0007669"/>
    <property type="project" value="InterPro"/>
</dbReference>
<protein>
    <submittedName>
        <fullName evidence="12">Uncharacterized protein</fullName>
    </submittedName>
</protein>
<feature type="transmembrane region" description="Helical" evidence="11">
    <location>
        <begin position="541"/>
        <end position="560"/>
    </location>
</feature>
<feature type="transmembrane region" description="Helical" evidence="11">
    <location>
        <begin position="469"/>
        <end position="487"/>
    </location>
</feature>
<feature type="transmembrane region" description="Helical" evidence="11">
    <location>
        <begin position="572"/>
        <end position="594"/>
    </location>
</feature>
<keyword evidence="10" id="KW-0407">Ion channel</keyword>
<keyword evidence="6" id="KW-0375">Hydrogen ion transport</keyword>
<evidence type="ECO:0000256" key="5">
    <source>
        <dbReference type="ARBA" id="ARBA00022692"/>
    </source>
</evidence>
<evidence type="ECO:0000256" key="1">
    <source>
        <dbReference type="ARBA" id="ARBA00004651"/>
    </source>
</evidence>
<sequence length="609" mass="70337">MHLNDVVEEESTLNNLIEINRDSNCNKNYRAQQYRILSITYAVIFCLVGIVLSTIEPFKACKKCEYDIKVYIEIFFIFMQTMSILWIIYMFILILFAKHQQKIAIKHPTGYKRRVSSTFKVSLFSSLMKKDEKCLDMKSLNKDLDKNHLNAKSSFSKFYFTYDYENGTGELYMRVGIAIFSLCSMIDRSLGFIQMAEAYFNNHSLIEKCKLIFVLSMLNKITSLLFIFMQTFFIFKYANLVINYGKNSAVLGLIHLVSTNFCVFFRTVIRETAEEIQHHSLIKHKNHTLHHNSSLDQMKHFGCINSKSFNTELSISIIEAEEKIGPYLYPGVIEYSLMCLTVFFILWSSIEPKYNESNGLEIEGKKSSITSYQNLSIVDRRHVNQFIIDCGKSTTGLFLGIFVLLLTLMTLIIYFIYKNGNTKLAVIVSEMTELFLVSLSLFVVILILIKFKTVKFNSKPIKMGYNETLTFLGLIGIYLFGFYSIIAVLENGFESNTEILSFSIQIASVVEATFQSVLIIKGLKMYSNDRFIKKNKPGRSLLTFLVLLDISLWLSETFSIKKYDMNTIQLDYYGIVFWSIVSSISAPLAIFFRFHASCCLSDMWKTLYE</sequence>